<dbReference type="EMBL" id="VSRR010004377">
    <property type="protein sequence ID" value="MPC39484.1"/>
    <property type="molecule type" value="Genomic_DNA"/>
</dbReference>
<proteinExistence type="predicted"/>
<accession>A0A5B7F4I9</accession>
<sequence length="64" mass="7367">MYWRREERERPGSLCLQLHAWAFDYQVLFIPQCINKVGTVPEKPSRTLASIPGFPLCSSSTQLI</sequence>
<evidence type="ECO:0000313" key="2">
    <source>
        <dbReference type="Proteomes" id="UP000324222"/>
    </source>
</evidence>
<organism evidence="1 2">
    <name type="scientific">Portunus trituberculatus</name>
    <name type="common">Swimming crab</name>
    <name type="synonym">Neptunus trituberculatus</name>
    <dbReference type="NCBI Taxonomy" id="210409"/>
    <lineage>
        <taxon>Eukaryota</taxon>
        <taxon>Metazoa</taxon>
        <taxon>Ecdysozoa</taxon>
        <taxon>Arthropoda</taxon>
        <taxon>Crustacea</taxon>
        <taxon>Multicrustacea</taxon>
        <taxon>Malacostraca</taxon>
        <taxon>Eumalacostraca</taxon>
        <taxon>Eucarida</taxon>
        <taxon>Decapoda</taxon>
        <taxon>Pleocyemata</taxon>
        <taxon>Brachyura</taxon>
        <taxon>Eubrachyura</taxon>
        <taxon>Portunoidea</taxon>
        <taxon>Portunidae</taxon>
        <taxon>Portuninae</taxon>
        <taxon>Portunus</taxon>
    </lineage>
</organism>
<gene>
    <name evidence="1" type="ORF">E2C01_033022</name>
</gene>
<protein>
    <submittedName>
        <fullName evidence="1">Uncharacterized protein</fullName>
    </submittedName>
</protein>
<comment type="caution">
    <text evidence="1">The sequence shown here is derived from an EMBL/GenBank/DDBJ whole genome shotgun (WGS) entry which is preliminary data.</text>
</comment>
<reference evidence="1 2" key="1">
    <citation type="submission" date="2019-05" db="EMBL/GenBank/DDBJ databases">
        <title>Another draft genome of Portunus trituberculatus and its Hox gene families provides insights of decapod evolution.</title>
        <authorList>
            <person name="Jeong J.-H."/>
            <person name="Song I."/>
            <person name="Kim S."/>
            <person name="Choi T."/>
            <person name="Kim D."/>
            <person name="Ryu S."/>
            <person name="Kim W."/>
        </authorList>
    </citation>
    <scope>NUCLEOTIDE SEQUENCE [LARGE SCALE GENOMIC DNA]</scope>
    <source>
        <tissue evidence="1">Muscle</tissue>
    </source>
</reference>
<dbReference type="Proteomes" id="UP000324222">
    <property type="component" value="Unassembled WGS sequence"/>
</dbReference>
<name>A0A5B7F4I9_PORTR</name>
<evidence type="ECO:0000313" key="1">
    <source>
        <dbReference type="EMBL" id="MPC39484.1"/>
    </source>
</evidence>
<keyword evidence="2" id="KW-1185">Reference proteome</keyword>
<dbReference type="AlphaFoldDB" id="A0A5B7F4I9"/>